<evidence type="ECO:0000256" key="1">
    <source>
        <dbReference type="SAM" id="MobiDB-lite"/>
    </source>
</evidence>
<evidence type="ECO:0000313" key="2">
    <source>
        <dbReference type="EMBL" id="KAK4758155.1"/>
    </source>
</evidence>
<evidence type="ECO:0000313" key="3">
    <source>
        <dbReference type="Proteomes" id="UP001345219"/>
    </source>
</evidence>
<feature type="compositionally biased region" description="Low complexity" evidence="1">
    <location>
        <begin position="80"/>
        <end position="91"/>
    </location>
</feature>
<dbReference type="EMBL" id="JAXIOK010000012">
    <property type="protein sequence ID" value="KAK4758155.1"/>
    <property type="molecule type" value="Genomic_DNA"/>
</dbReference>
<feature type="compositionally biased region" description="Low complexity" evidence="1">
    <location>
        <begin position="131"/>
        <end position="145"/>
    </location>
</feature>
<sequence>MTDPYFSSSSNHLISHGRWLNFNPIHHHHGVFHPHLSPSSSIQYTHTPYVQYSSITEHPSADFIGSSSPRPPPSPPSPPLKEALPLLSLSPTRRGGNDQGPHDLFSSSMSPMEVEGTKDDSEDAAEVTVALLLGLPSPSSTPSSSFHHRHEDGSVPNNPTQTPLDKEDHVPNRLNKAIGIDEDDPECCFLLEEDEPASEIDQQDVNNCCNWDSTRFKQ</sequence>
<reference evidence="2 3" key="1">
    <citation type="journal article" date="2023" name="Hortic Res">
        <title>Pangenome of water caltrop reveals structural variations and asymmetric subgenome divergence after allopolyploidization.</title>
        <authorList>
            <person name="Zhang X."/>
            <person name="Chen Y."/>
            <person name="Wang L."/>
            <person name="Yuan Y."/>
            <person name="Fang M."/>
            <person name="Shi L."/>
            <person name="Lu R."/>
            <person name="Comes H.P."/>
            <person name="Ma Y."/>
            <person name="Chen Y."/>
            <person name="Huang G."/>
            <person name="Zhou Y."/>
            <person name="Zheng Z."/>
            <person name="Qiu Y."/>
        </authorList>
    </citation>
    <scope>NUCLEOTIDE SEQUENCE [LARGE SCALE GENOMIC DNA]</scope>
    <source>
        <tissue evidence="2">Roots</tissue>
    </source>
</reference>
<accession>A0AAN7K7L4</accession>
<gene>
    <name evidence="2" type="ORF">SAY87_019456</name>
</gene>
<dbReference type="Proteomes" id="UP001345219">
    <property type="component" value="Chromosome 15"/>
</dbReference>
<organism evidence="2 3">
    <name type="scientific">Trapa incisa</name>
    <dbReference type="NCBI Taxonomy" id="236973"/>
    <lineage>
        <taxon>Eukaryota</taxon>
        <taxon>Viridiplantae</taxon>
        <taxon>Streptophyta</taxon>
        <taxon>Embryophyta</taxon>
        <taxon>Tracheophyta</taxon>
        <taxon>Spermatophyta</taxon>
        <taxon>Magnoliopsida</taxon>
        <taxon>eudicotyledons</taxon>
        <taxon>Gunneridae</taxon>
        <taxon>Pentapetalae</taxon>
        <taxon>rosids</taxon>
        <taxon>malvids</taxon>
        <taxon>Myrtales</taxon>
        <taxon>Lythraceae</taxon>
        <taxon>Trapa</taxon>
    </lineage>
</organism>
<feature type="compositionally biased region" description="Pro residues" evidence="1">
    <location>
        <begin position="69"/>
        <end position="79"/>
    </location>
</feature>
<name>A0AAN7K7L4_9MYRT</name>
<comment type="caution">
    <text evidence="2">The sequence shown here is derived from an EMBL/GenBank/DDBJ whole genome shotgun (WGS) entry which is preliminary data.</text>
</comment>
<feature type="region of interest" description="Disordered" evidence="1">
    <location>
        <begin position="60"/>
        <end position="170"/>
    </location>
</feature>
<dbReference type="AlphaFoldDB" id="A0AAN7K7L4"/>
<protein>
    <submittedName>
        <fullName evidence="2">Uncharacterized protein</fullName>
    </submittedName>
</protein>
<keyword evidence="3" id="KW-1185">Reference proteome</keyword>
<proteinExistence type="predicted"/>